<dbReference type="GO" id="GO:0003677">
    <property type="term" value="F:DNA binding"/>
    <property type="evidence" value="ECO:0007669"/>
    <property type="project" value="UniProtKB-KW"/>
</dbReference>
<evidence type="ECO:0000256" key="3">
    <source>
        <dbReference type="ARBA" id="ARBA00023163"/>
    </source>
</evidence>
<dbReference type="SUPFAM" id="SSF46785">
    <property type="entry name" value="Winged helix' DNA-binding domain"/>
    <property type="match status" value="1"/>
</dbReference>
<protein>
    <submittedName>
        <fullName evidence="5">DNA-binding transcriptional regulator, HxlR family</fullName>
    </submittedName>
</protein>
<dbReference type="PANTHER" id="PTHR33204:SF29">
    <property type="entry name" value="TRANSCRIPTIONAL REGULATOR"/>
    <property type="match status" value="1"/>
</dbReference>
<gene>
    <name evidence="5" type="ORF">SAMN04488121_1021032</name>
</gene>
<organism evidence="5 6">
    <name type="scientific">Chitinophaga filiformis</name>
    <name type="common">Myxococcus filiformis</name>
    <name type="synonym">Flexibacter filiformis</name>
    <dbReference type="NCBI Taxonomy" id="104663"/>
    <lineage>
        <taxon>Bacteria</taxon>
        <taxon>Pseudomonadati</taxon>
        <taxon>Bacteroidota</taxon>
        <taxon>Chitinophagia</taxon>
        <taxon>Chitinophagales</taxon>
        <taxon>Chitinophagaceae</taxon>
        <taxon>Chitinophaga</taxon>
    </lineage>
</organism>
<proteinExistence type="predicted"/>
<dbReference type="AlphaFoldDB" id="A0A1G7P3Q2"/>
<dbReference type="Proteomes" id="UP000199045">
    <property type="component" value="Unassembled WGS sequence"/>
</dbReference>
<accession>A0A1G7P3Q2</accession>
<evidence type="ECO:0000313" key="6">
    <source>
        <dbReference type="Proteomes" id="UP000199045"/>
    </source>
</evidence>
<keyword evidence="2 5" id="KW-0238">DNA-binding</keyword>
<evidence type="ECO:0000256" key="1">
    <source>
        <dbReference type="ARBA" id="ARBA00023015"/>
    </source>
</evidence>
<feature type="domain" description="HTH hxlR-type" evidence="4">
    <location>
        <begin position="19"/>
        <end position="118"/>
    </location>
</feature>
<sequence length="127" mass="14253">MAYNRKMTLDCSTNPNADCALEAALSIIGGKWKLKIYKALRNGGNIRFSIIHKSLQDISEKTLAAQLRELENDGIVTRTSYPEIPPRVEYTLTELGTQLEPVFESLNNWGKAYVGKRFAVEANEGFE</sequence>
<name>A0A1G7P3Q2_CHIFI</name>
<dbReference type="RefSeq" id="WP_089831863.1">
    <property type="nucleotide sequence ID" value="NZ_FNBN01000002.1"/>
</dbReference>
<evidence type="ECO:0000313" key="5">
    <source>
        <dbReference type="EMBL" id="SDF80249.1"/>
    </source>
</evidence>
<dbReference type="Gene3D" id="1.10.10.10">
    <property type="entry name" value="Winged helix-like DNA-binding domain superfamily/Winged helix DNA-binding domain"/>
    <property type="match status" value="1"/>
</dbReference>
<dbReference type="PANTHER" id="PTHR33204">
    <property type="entry name" value="TRANSCRIPTIONAL REGULATOR, MARR FAMILY"/>
    <property type="match status" value="1"/>
</dbReference>
<reference evidence="6" key="1">
    <citation type="submission" date="2016-10" db="EMBL/GenBank/DDBJ databases">
        <authorList>
            <person name="Varghese N."/>
            <person name="Submissions S."/>
        </authorList>
    </citation>
    <scope>NUCLEOTIDE SEQUENCE [LARGE SCALE GENOMIC DNA]</scope>
    <source>
        <strain evidence="6">DSM 527</strain>
    </source>
</reference>
<keyword evidence="1" id="KW-0805">Transcription regulation</keyword>
<keyword evidence="3" id="KW-0804">Transcription</keyword>
<dbReference type="EMBL" id="FNBN01000002">
    <property type="protein sequence ID" value="SDF80249.1"/>
    <property type="molecule type" value="Genomic_DNA"/>
</dbReference>
<dbReference type="InterPro" id="IPR002577">
    <property type="entry name" value="HTH_HxlR"/>
</dbReference>
<dbReference type="InterPro" id="IPR036388">
    <property type="entry name" value="WH-like_DNA-bd_sf"/>
</dbReference>
<dbReference type="Pfam" id="PF01638">
    <property type="entry name" value="HxlR"/>
    <property type="match status" value="1"/>
</dbReference>
<dbReference type="InterPro" id="IPR036390">
    <property type="entry name" value="WH_DNA-bd_sf"/>
</dbReference>
<dbReference type="OrthoDB" id="9797599at2"/>
<evidence type="ECO:0000259" key="4">
    <source>
        <dbReference type="PROSITE" id="PS51118"/>
    </source>
</evidence>
<dbReference type="PROSITE" id="PS51118">
    <property type="entry name" value="HTH_HXLR"/>
    <property type="match status" value="1"/>
</dbReference>
<evidence type="ECO:0000256" key="2">
    <source>
        <dbReference type="ARBA" id="ARBA00023125"/>
    </source>
</evidence>
<dbReference type="STRING" id="104663.SAMN04488121_1021032"/>